<proteinExistence type="predicted"/>
<accession>A0A2P2JJD5</accession>
<name>A0A2P2JJD5_RHIMU</name>
<evidence type="ECO:0000313" key="1">
    <source>
        <dbReference type="EMBL" id="MBW93545.1"/>
    </source>
</evidence>
<reference evidence="1" key="1">
    <citation type="submission" date="2018-02" db="EMBL/GenBank/DDBJ databases">
        <title>Rhizophora mucronata_Transcriptome.</title>
        <authorList>
            <person name="Meera S.P."/>
            <person name="Sreeshan A."/>
            <person name="Augustine A."/>
        </authorList>
    </citation>
    <scope>NUCLEOTIDE SEQUENCE</scope>
    <source>
        <tissue evidence="1">Leaf</tissue>
    </source>
</reference>
<organism evidence="1">
    <name type="scientific">Rhizophora mucronata</name>
    <name type="common">Asiatic mangrove</name>
    <dbReference type="NCBI Taxonomy" id="61149"/>
    <lineage>
        <taxon>Eukaryota</taxon>
        <taxon>Viridiplantae</taxon>
        <taxon>Streptophyta</taxon>
        <taxon>Embryophyta</taxon>
        <taxon>Tracheophyta</taxon>
        <taxon>Spermatophyta</taxon>
        <taxon>Magnoliopsida</taxon>
        <taxon>eudicotyledons</taxon>
        <taxon>Gunneridae</taxon>
        <taxon>Pentapetalae</taxon>
        <taxon>rosids</taxon>
        <taxon>fabids</taxon>
        <taxon>Malpighiales</taxon>
        <taxon>Rhizophoraceae</taxon>
        <taxon>Rhizophora</taxon>
    </lineage>
</organism>
<sequence>MSSRFSSNVDLTEFCVVVPVFCRSFNVRGLASGSALLMANKWFKYTVSSPATSLITSLL</sequence>
<dbReference type="AlphaFoldDB" id="A0A2P2JJD5"/>
<dbReference type="EMBL" id="GGEC01013062">
    <property type="protein sequence ID" value="MBW93545.1"/>
    <property type="molecule type" value="Transcribed_RNA"/>
</dbReference>
<protein>
    <submittedName>
        <fullName evidence="1">Uncharacterized protein</fullName>
    </submittedName>
</protein>